<evidence type="ECO:0000313" key="2">
    <source>
        <dbReference type="Proteomes" id="UP000635565"/>
    </source>
</evidence>
<dbReference type="InterPro" id="IPR011008">
    <property type="entry name" value="Dimeric_a/b-barrel"/>
</dbReference>
<name>A0ABQ3VET3_9CHLR</name>
<evidence type="ECO:0000313" key="1">
    <source>
        <dbReference type="EMBL" id="GHO84244.1"/>
    </source>
</evidence>
<evidence type="ECO:0008006" key="3">
    <source>
        <dbReference type="Google" id="ProtNLM"/>
    </source>
</evidence>
<protein>
    <recommendedName>
        <fullName evidence="3">ABM domain-containing protein</fullName>
    </recommendedName>
</protein>
<sequence>MALTVILELPGVTQQQYDQVIDRVSPDRKSPQGQILHVAGPIEGGWCVVDVWESQEALDQFLQQKLIQAMQETGMPPPQQKVIPVYNMIERAK</sequence>
<accession>A0ABQ3VET3</accession>
<gene>
    <name evidence="1" type="ORF">KSZ_22500</name>
</gene>
<dbReference type="Proteomes" id="UP000635565">
    <property type="component" value="Unassembled WGS sequence"/>
</dbReference>
<comment type="caution">
    <text evidence="1">The sequence shown here is derived from an EMBL/GenBank/DDBJ whole genome shotgun (WGS) entry which is preliminary data.</text>
</comment>
<proteinExistence type="predicted"/>
<reference evidence="1 2" key="1">
    <citation type="journal article" date="2021" name="Int. J. Syst. Evol. Microbiol.">
        <title>Reticulibacter mediterranei gen. nov., sp. nov., within the new family Reticulibacteraceae fam. nov., and Ktedonospora formicarum gen. nov., sp. nov., Ktedonobacter robiniae sp. nov., Dictyobacter formicarum sp. nov. and Dictyobacter arantiisoli sp. nov., belonging to the class Ktedonobacteria.</title>
        <authorList>
            <person name="Yabe S."/>
            <person name="Zheng Y."/>
            <person name="Wang C.M."/>
            <person name="Sakai Y."/>
            <person name="Abe K."/>
            <person name="Yokota A."/>
            <person name="Donadio S."/>
            <person name="Cavaletti L."/>
            <person name="Monciardini P."/>
        </authorList>
    </citation>
    <scope>NUCLEOTIDE SEQUENCE [LARGE SCALE GENOMIC DNA]</scope>
    <source>
        <strain evidence="1 2">SOSP1-9</strain>
    </source>
</reference>
<dbReference type="EMBL" id="BNJJ01000005">
    <property type="protein sequence ID" value="GHO84244.1"/>
    <property type="molecule type" value="Genomic_DNA"/>
</dbReference>
<keyword evidence="2" id="KW-1185">Reference proteome</keyword>
<organism evidence="1 2">
    <name type="scientific">Dictyobacter formicarum</name>
    <dbReference type="NCBI Taxonomy" id="2778368"/>
    <lineage>
        <taxon>Bacteria</taxon>
        <taxon>Bacillati</taxon>
        <taxon>Chloroflexota</taxon>
        <taxon>Ktedonobacteria</taxon>
        <taxon>Ktedonobacterales</taxon>
        <taxon>Dictyobacteraceae</taxon>
        <taxon>Dictyobacter</taxon>
    </lineage>
</organism>
<dbReference type="SUPFAM" id="SSF54909">
    <property type="entry name" value="Dimeric alpha+beta barrel"/>
    <property type="match status" value="1"/>
</dbReference>
<dbReference type="RefSeq" id="WP_201361871.1">
    <property type="nucleotide sequence ID" value="NZ_BNJJ01000005.1"/>
</dbReference>